<dbReference type="RefSeq" id="WP_176758465.1">
    <property type="nucleotide sequence ID" value="NZ_FNCE01000001.1"/>
</dbReference>
<accession>A0A1G7LN93</accession>
<dbReference type="Pfam" id="PF04250">
    <property type="entry name" value="DUF429"/>
    <property type="match status" value="1"/>
</dbReference>
<organism evidence="1 2">
    <name type="scientific">Limimonas halophila</name>
    <dbReference type="NCBI Taxonomy" id="1082479"/>
    <lineage>
        <taxon>Bacteria</taxon>
        <taxon>Pseudomonadati</taxon>
        <taxon>Pseudomonadota</taxon>
        <taxon>Alphaproteobacteria</taxon>
        <taxon>Rhodospirillales</taxon>
        <taxon>Rhodovibrionaceae</taxon>
        <taxon>Limimonas</taxon>
    </lineage>
</organism>
<evidence type="ECO:0000313" key="1">
    <source>
        <dbReference type="EMBL" id="SDF50873.1"/>
    </source>
</evidence>
<proteinExistence type="predicted"/>
<keyword evidence="2" id="KW-1185">Reference proteome</keyword>
<protein>
    <submittedName>
        <fullName evidence="1">Predicted nuclease (RNAse H fold)</fullName>
    </submittedName>
</protein>
<dbReference type="EMBL" id="FNCE01000001">
    <property type="protein sequence ID" value="SDF50873.1"/>
    <property type="molecule type" value="Genomic_DNA"/>
</dbReference>
<dbReference type="Proteomes" id="UP000199415">
    <property type="component" value="Unassembled WGS sequence"/>
</dbReference>
<reference evidence="1 2" key="1">
    <citation type="submission" date="2016-10" db="EMBL/GenBank/DDBJ databases">
        <authorList>
            <person name="de Groot N.N."/>
        </authorList>
    </citation>
    <scope>NUCLEOTIDE SEQUENCE [LARGE SCALE GENOMIC DNA]</scope>
    <source>
        <strain evidence="1 2">DSM 25584</strain>
    </source>
</reference>
<evidence type="ECO:0000313" key="2">
    <source>
        <dbReference type="Proteomes" id="UP000199415"/>
    </source>
</evidence>
<name>A0A1G7LN93_9PROT</name>
<dbReference type="InterPro" id="IPR007362">
    <property type="entry name" value="DUF429"/>
</dbReference>
<sequence>MRVAGVDGCRGGWIAVIWGDDGLSLRLAAGLRALALDAAVVAVDMPIGLADVGPRACDRAARRTLPRPRRASVFPPPRRYMLGLDWADANVAGKAREGVGLSKQAGMLLPRIAELDAALSPADQVRIVEAHPEVLFHGLAHGADLGRKTTAAGRRAREAVLRRAGVPDPAGLMDVYPRSRVKPDDVVDAAACALTAARVAAGTAGRLPDGEPPRDARGLRMEIWT</sequence>
<dbReference type="AlphaFoldDB" id="A0A1G7LN93"/>
<gene>
    <name evidence="1" type="ORF">SAMN05216241_101314</name>
</gene>